<keyword evidence="5" id="KW-0539">Nucleus</keyword>
<keyword evidence="2" id="KW-0805">Transcription regulation</keyword>
<dbReference type="PANTHER" id="PTHR31845">
    <property type="entry name" value="FINGER DOMAIN PROTEIN, PUTATIVE-RELATED"/>
    <property type="match status" value="1"/>
</dbReference>
<dbReference type="Gene3D" id="4.10.240.10">
    <property type="entry name" value="Zn(2)-C6 fungal-type DNA-binding domain"/>
    <property type="match status" value="1"/>
</dbReference>
<keyword evidence="9" id="KW-1185">Reference proteome</keyword>
<evidence type="ECO:0000256" key="3">
    <source>
        <dbReference type="ARBA" id="ARBA00023125"/>
    </source>
</evidence>
<comment type="subcellular location">
    <subcellularLocation>
        <location evidence="1">Nucleus</location>
    </subcellularLocation>
</comment>
<dbReference type="InterPro" id="IPR036864">
    <property type="entry name" value="Zn2-C6_fun-type_DNA-bd_sf"/>
</dbReference>
<dbReference type="GeneID" id="83207025"/>
<dbReference type="OrthoDB" id="5226580at2759"/>
<name>A0A9W9NEL8_9EURO</name>
<evidence type="ECO:0000313" key="9">
    <source>
        <dbReference type="Proteomes" id="UP001150941"/>
    </source>
</evidence>
<evidence type="ECO:0000256" key="5">
    <source>
        <dbReference type="ARBA" id="ARBA00023242"/>
    </source>
</evidence>
<reference evidence="8" key="1">
    <citation type="submission" date="2022-11" db="EMBL/GenBank/DDBJ databases">
        <authorList>
            <person name="Petersen C."/>
        </authorList>
    </citation>
    <scope>NUCLEOTIDE SEQUENCE</scope>
    <source>
        <strain evidence="8">IBT 19713</strain>
    </source>
</reference>
<protein>
    <recommendedName>
        <fullName evidence="7">Zn(2)-C6 fungal-type domain-containing protein</fullName>
    </recommendedName>
</protein>
<reference evidence="8" key="2">
    <citation type="journal article" date="2023" name="IMA Fungus">
        <title>Comparative genomic study of the Penicillium genus elucidates a diverse pangenome and 15 lateral gene transfer events.</title>
        <authorList>
            <person name="Petersen C."/>
            <person name="Sorensen T."/>
            <person name="Nielsen M.R."/>
            <person name="Sondergaard T.E."/>
            <person name="Sorensen J.L."/>
            <person name="Fitzpatrick D.A."/>
            <person name="Frisvad J.C."/>
            <person name="Nielsen K.L."/>
        </authorList>
    </citation>
    <scope>NUCLEOTIDE SEQUENCE</scope>
    <source>
        <strain evidence="8">IBT 19713</strain>
    </source>
</reference>
<sequence length="576" mass="64827">MEDSTSGTRIPKACLTCAKAKVRCEPEVGGVDGICKRCHRLNKPCGFQTPGAHRRKTAPSLQSSEVSALEAKLDRMVALLAASDRSKDLSNASLSPGPAPSAPCSEDMHVPSEQEGQRFISIFINKMLPLFPFVPIPSQMTADQLRREKPFLYRNIVMVASQDAQRHRQSAQSIMQHVAEHIVLRGEHNIDLLQGLLVHIAWYITISRLPRPSLDASSENDFGAKPFRKISSQLDVLLHLATAQLSSLNLNQSVASLRNLNRPLSYMKAVDLHPNQIPERTLEERRAYLGCYYVSVILSLCVREVDTPRFSRYTDECCEALQEALEYPTDAFLVHLVKIMRLGQKIHYTVSANEMTYPVTLDPFLGMTIKSYQAELQELRSAYAPDHPGSEMILYRVALGINPASACADLPVTQLDLLFNLLEANKTFFLNFYSIPSSLLPILPFTVYCQFGVSMMTLSRLILYEGERVGWDPDYTRRTVDFDSTADVILQKLDEARAFLSSDVAERPEIFHRLVTRMQVMKDLHRKRLEAQAKANLEAPQEPLDFSFIFNLPTDAFFPYGDYATASALPEAPNYY</sequence>
<dbReference type="GO" id="GO:0008270">
    <property type="term" value="F:zinc ion binding"/>
    <property type="evidence" value="ECO:0007669"/>
    <property type="project" value="InterPro"/>
</dbReference>
<dbReference type="SUPFAM" id="SSF57701">
    <property type="entry name" value="Zn2/Cys6 DNA-binding domain"/>
    <property type="match status" value="1"/>
</dbReference>
<dbReference type="CDD" id="cd00067">
    <property type="entry name" value="GAL4"/>
    <property type="match status" value="1"/>
</dbReference>
<evidence type="ECO:0000313" key="8">
    <source>
        <dbReference type="EMBL" id="KAJ5217418.1"/>
    </source>
</evidence>
<evidence type="ECO:0000256" key="4">
    <source>
        <dbReference type="ARBA" id="ARBA00023163"/>
    </source>
</evidence>
<dbReference type="GO" id="GO:0000981">
    <property type="term" value="F:DNA-binding transcription factor activity, RNA polymerase II-specific"/>
    <property type="evidence" value="ECO:0007669"/>
    <property type="project" value="InterPro"/>
</dbReference>
<dbReference type="Proteomes" id="UP001150941">
    <property type="component" value="Unassembled WGS sequence"/>
</dbReference>
<feature type="domain" description="Zn(2)-C6 fungal-type" evidence="7">
    <location>
        <begin position="13"/>
        <end position="45"/>
    </location>
</feature>
<dbReference type="PROSITE" id="PS00463">
    <property type="entry name" value="ZN2_CY6_FUNGAL_1"/>
    <property type="match status" value="1"/>
</dbReference>
<dbReference type="SMART" id="SM00066">
    <property type="entry name" value="GAL4"/>
    <property type="match status" value="1"/>
</dbReference>
<dbReference type="RefSeq" id="XP_058326289.1">
    <property type="nucleotide sequence ID" value="XM_058479721.1"/>
</dbReference>
<evidence type="ECO:0000256" key="2">
    <source>
        <dbReference type="ARBA" id="ARBA00023015"/>
    </source>
</evidence>
<keyword evidence="4" id="KW-0804">Transcription</keyword>
<gene>
    <name evidence="8" type="ORF">N7468_010426</name>
</gene>
<proteinExistence type="predicted"/>
<dbReference type="AlphaFoldDB" id="A0A9W9NEL8"/>
<accession>A0A9W9NEL8</accession>
<dbReference type="GO" id="GO:0000976">
    <property type="term" value="F:transcription cis-regulatory region binding"/>
    <property type="evidence" value="ECO:0007669"/>
    <property type="project" value="TreeGrafter"/>
</dbReference>
<comment type="caution">
    <text evidence="8">The sequence shown here is derived from an EMBL/GenBank/DDBJ whole genome shotgun (WGS) entry which is preliminary data.</text>
</comment>
<dbReference type="GO" id="GO:0005634">
    <property type="term" value="C:nucleus"/>
    <property type="evidence" value="ECO:0007669"/>
    <property type="project" value="UniProtKB-SubCell"/>
</dbReference>
<dbReference type="EMBL" id="JAPQKS010000008">
    <property type="protein sequence ID" value="KAJ5217418.1"/>
    <property type="molecule type" value="Genomic_DNA"/>
</dbReference>
<dbReference type="InterPro" id="IPR051089">
    <property type="entry name" value="prtT"/>
</dbReference>
<evidence type="ECO:0000259" key="7">
    <source>
        <dbReference type="PROSITE" id="PS00463"/>
    </source>
</evidence>
<evidence type="ECO:0000256" key="6">
    <source>
        <dbReference type="SAM" id="MobiDB-lite"/>
    </source>
</evidence>
<keyword evidence="3" id="KW-0238">DNA-binding</keyword>
<evidence type="ECO:0000256" key="1">
    <source>
        <dbReference type="ARBA" id="ARBA00004123"/>
    </source>
</evidence>
<feature type="region of interest" description="Disordered" evidence="6">
    <location>
        <begin position="88"/>
        <end position="110"/>
    </location>
</feature>
<organism evidence="8 9">
    <name type="scientific">Penicillium chermesinum</name>
    <dbReference type="NCBI Taxonomy" id="63820"/>
    <lineage>
        <taxon>Eukaryota</taxon>
        <taxon>Fungi</taxon>
        <taxon>Dikarya</taxon>
        <taxon>Ascomycota</taxon>
        <taxon>Pezizomycotina</taxon>
        <taxon>Eurotiomycetes</taxon>
        <taxon>Eurotiomycetidae</taxon>
        <taxon>Eurotiales</taxon>
        <taxon>Aspergillaceae</taxon>
        <taxon>Penicillium</taxon>
    </lineage>
</organism>
<dbReference type="InterPro" id="IPR001138">
    <property type="entry name" value="Zn2Cys6_DnaBD"/>
</dbReference>
<dbReference type="PANTHER" id="PTHR31845:SF10">
    <property type="entry name" value="ZN(II)2CYS6 TRANSCRIPTION FACTOR (EUROFUNG)"/>
    <property type="match status" value="1"/>
</dbReference>